<dbReference type="Pfam" id="PF12796">
    <property type="entry name" value="Ank_2"/>
    <property type="match status" value="1"/>
</dbReference>
<evidence type="ECO:0000313" key="1">
    <source>
        <dbReference type="EMBL" id="ESU44145.1"/>
    </source>
</evidence>
<dbReference type="PANTHER" id="PTHR24184">
    <property type="entry name" value="SI:CH211-189E2.2"/>
    <property type="match status" value="1"/>
</dbReference>
<feature type="non-terminal residue" evidence="1">
    <location>
        <position position="1"/>
    </location>
</feature>
<comment type="caution">
    <text evidence="1">The sequence shown here is derived from an EMBL/GenBank/DDBJ whole genome shotgun (WGS) entry which is preliminary data.</text>
</comment>
<proteinExistence type="predicted"/>
<accession>V6U4K0</accession>
<dbReference type="AlphaFoldDB" id="V6U4K0"/>
<reference evidence="1 2" key="2">
    <citation type="journal article" date="2013" name="Genome Biol. Evol.">
        <title>Genome sequencing of Giardia lamblia genotypes A2 and B isolates (DH and GS) and comparative analysis with the genomes of genotypes A1 and E (WB and Pig).</title>
        <authorList>
            <person name="Adam R.D."/>
            <person name="Dahlstrom E.W."/>
            <person name="Martens C.A."/>
            <person name="Bruno D.P."/>
            <person name="Barbian K.D."/>
            <person name="Ricklefs S.M."/>
            <person name="Hernandez M.M."/>
            <person name="Narla N.P."/>
            <person name="Patel R.B."/>
            <person name="Porcella S.F."/>
            <person name="Nash T.E."/>
        </authorList>
    </citation>
    <scope>NUCLEOTIDE SEQUENCE [LARGE SCALE GENOMIC DNA]</scope>
    <source>
        <strain evidence="1 2">GS</strain>
    </source>
</reference>
<dbReference type="VEuPathDB" id="GiardiaDB:QR46_4365"/>
<gene>
    <name evidence="1" type="ORF">GSB_151694</name>
</gene>
<dbReference type="InterPro" id="IPR036770">
    <property type="entry name" value="Ankyrin_rpt-contain_sf"/>
</dbReference>
<protein>
    <submittedName>
        <fullName evidence="1">Uncharacterized protein</fullName>
    </submittedName>
</protein>
<organism evidence="1 2">
    <name type="scientific">Giardia intestinalis</name>
    <name type="common">Giardia lamblia</name>
    <dbReference type="NCBI Taxonomy" id="5741"/>
    <lineage>
        <taxon>Eukaryota</taxon>
        <taxon>Metamonada</taxon>
        <taxon>Diplomonadida</taxon>
        <taxon>Hexamitidae</taxon>
        <taxon>Giardiinae</taxon>
        <taxon>Giardia</taxon>
    </lineage>
</organism>
<dbReference type="Gene3D" id="1.25.40.20">
    <property type="entry name" value="Ankyrin repeat-containing domain"/>
    <property type="match status" value="1"/>
</dbReference>
<name>V6U4K0_GIAIN</name>
<dbReference type="InterPro" id="IPR002110">
    <property type="entry name" value="Ankyrin_rpt"/>
</dbReference>
<evidence type="ECO:0000313" key="2">
    <source>
        <dbReference type="Proteomes" id="UP000018040"/>
    </source>
</evidence>
<dbReference type="OrthoDB" id="539213at2759"/>
<dbReference type="Proteomes" id="UP000018040">
    <property type="component" value="Unassembled WGS sequence"/>
</dbReference>
<dbReference type="PANTHER" id="PTHR24184:SF11">
    <property type="entry name" value="ANKYRIN REPEAT AND SOCS BOX CONTAINING 3"/>
    <property type="match status" value="1"/>
</dbReference>
<reference evidence="2" key="1">
    <citation type="submission" date="2012-02" db="EMBL/GenBank/DDBJ databases">
        <title>Genome sequencing of Giardia lamblia Genotypes A2 and B isolates (DH and GS) and comparative analysis with the genomes of Genotypes A1 and E (WB and Pig).</title>
        <authorList>
            <person name="Adam R."/>
            <person name="Dahlstrom E."/>
            <person name="Martens C."/>
            <person name="Bruno D."/>
            <person name="Barbian K."/>
            <person name="Porcella S.F."/>
            <person name="Nash T."/>
        </authorList>
    </citation>
    <scope>NUCLEOTIDE SEQUENCE</scope>
    <source>
        <strain evidence="2">GS</strain>
    </source>
</reference>
<sequence>VHEHGLTDGSGWTALMHAAYLGHAECAGLLVTEMSIVTPDGKTALEIAKERGHDAVVAALNGEVLRETHYETRTICAVR</sequence>
<dbReference type="EMBL" id="AHHH01000028">
    <property type="protein sequence ID" value="ESU44145.1"/>
    <property type="molecule type" value="Genomic_DNA"/>
</dbReference>
<dbReference type="SUPFAM" id="SSF48403">
    <property type="entry name" value="Ankyrin repeat"/>
    <property type="match status" value="1"/>
</dbReference>